<gene>
    <name evidence="11" type="ORF">DFH07DRAFT_399193</name>
</gene>
<feature type="compositionally biased region" description="Polar residues" evidence="9">
    <location>
        <begin position="32"/>
        <end position="42"/>
    </location>
</feature>
<proteinExistence type="predicted"/>
<keyword evidence="2" id="KW-0479">Metal-binding</keyword>
<comment type="caution">
    <text evidence="11">The sequence shown here is derived from an EMBL/GenBank/DDBJ whole genome shotgun (WGS) entry which is preliminary data.</text>
</comment>
<dbReference type="Pfam" id="PF10497">
    <property type="entry name" value="zf-4CXXC_R1"/>
    <property type="match status" value="1"/>
</dbReference>
<sequence>MRDTRARPARLRATPATSPYRPLNPNPYPKPNQLQKHPQNPSRLPPRAVKRRAARLSGPPWPPGDPEDICHPCRRKTGLMTMKFDQCPHAFCVRCIMLKFEPYTVPFALYAKTEECPLCSDTCNCDKCTSRRGESYLPLRPRPALGTSVRVPPATAAPPAPKQRFPSLDDMVIEPVTYCATMYDMTGAPIAKTFMGVDGNDRAVVTRRLWPRHEFIGAVPQEWGLGQAPVIFIEPTPILAKKRPKPGEERYYIGDKSVLSLPVLPRPLLPTPTAVLPAAASVPFLAAASHVTPSSPIAASPPPAAASSPLPALSPSPPCPLATASSAVSCPPPVTPSPPRAASPPPSSPLAVASSLPATAHKPPPGPMDYLADFDSDVDDSDAAGEED</sequence>
<dbReference type="AlphaFoldDB" id="A0AAD7NJR8"/>
<organism evidence="11 12">
    <name type="scientific">Mycena maculata</name>
    <dbReference type="NCBI Taxonomy" id="230809"/>
    <lineage>
        <taxon>Eukaryota</taxon>
        <taxon>Fungi</taxon>
        <taxon>Dikarya</taxon>
        <taxon>Basidiomycota</taxon>
        <taxon>Agaricomycotina</taxon>
        <taxon>Agaricomycetes</taxon>
        <taxon>Agaricomycetidae</taxon>
        <taxon>Agaricales</taxon>
        <taxon>Marasmiineae</taxon>
        <taxon>Mycenaceae</taxon>
        <taxon>Mycena</taxon>
    </lineage>
</organism>
<reference evidence="11" key="1">
    <citation type="submission" date="2023-03" db="EMBL/GenBank/DDBJ databases">
        <title>Massive genome expansion in bonnet fungi (Mycena s.s.) driven by repeated elements and novel gene families across ecological guilds.</title>
        <authorList>
            <consortium name="Lawrence Berkeley National Laboratory"/>
            <person name="Harder C.B."/>
            <person name="Miyauchi S."/>
            <person name="Viragh M."/>
            <person name="Kuo A."/>
            <person name="Thoen E."/>
            <person name="Andreopoulos B."/>
            <person name="Lu D."/>
            <person name="Skrede I."/>
            <person name="Drula E."/>
            <person name="Henrissat B."/>
            <person name="Morin E."/>
            <person name="Kohler A."/>
            <person name="Barry K."/>
            <person name="LaButti K."/>
            <person name="Morin E."/>
            <person name="Salamov A."/>
            <person name="Lipzen A."/>
            <person name="Mereny Z."/>
            <person name="Hegedus B."/>
            <person name="Baldrian P."/>
            <person name="Stursova M."/>
            <person name="Weitz H."/>
            <person name="Taylor A."/>
            <person name="Grigoriev I.V."/>
            <person name="Nagy L.G."/>
            <person name="Martin F."/>
            <person name="Kauserud H."/>
        </authorList>
    </citation>
    <scope>NUCLEOTIDE SEQUENCE</scope>
    <source>
        <strain evidence="11">CBHHK188m</strain>
    </source>
</reference>
<dbReference type="Proteomes" id="UP001215280">
    <property type="component" value="Unassembled WGS sequence"/>
</dbReference>
<keyword evidence="6" id="KW-0804">Transcription</keyword>
<feature type="domain" description="RING-type" evidence="10">
    <location>
        <begin position="70"/>
        <end position="120"/>
    </location>
</feature>
<evidence type="ECO:0000256" key="1">
    <source>
        <dbReference type="ARBA" id="ARBA00004123"/>
    </source>
</evidence>
<name>A0AAD7NJR8_9AGAR</name>
<evidence type="ECO:0000313" key="11">
    <source>
        <dbReference type="EMBL" id="KAJ7763167.1"/>
    </source>
</evidence>
<protein>
    <recommendedName>
        <fullName evidence="10">RING-type domain-containing protein</fullName>
    </recommendedName>
</protein>
<dbReference type="InterPro" id="IPR001841">
    <property type="entry name" value="Znf_RING"/>
</dbReference>
<evidence type="ECO:0000313" key="12">
    <source>
        <dbReference type="Proteomes" id="UP001215280"/>
    </source>
</evidence>
<dbReference type="PROSITE" id="PS00518">
    <property type="entry name" value="ZF_RING_1"/>
    <property type="match status" value="1"/>
</dbReference>
<evidence type="ECO:0000256" key="7">
    <source>
        <dbReference type="ARBA" id="ARBA00023242"/>
    </source>
</evidence>
<feature type="region of interest" description="Disordered" evidence="9">
    <location>
        <begin position="293"/>
        <end position="388"/>
    </location>
</feature>
<keyword evidence="7" id="KW-0539">Nucleus</keyword>
<evidence type="ECO:0000256" key="9">
    <source>
        <dbReference type="SAM" id="MobiDB-lite"/>
    </source>
</evidence>
<keyword evidence="4" id="KW-0862">Zinc</keyword>
<dbReference type="GO" id="GO:0008270">
    <property type="term" value="F:zinc ion binding"/>
    <property type="evidence" value="ECO:0007669"/>
    <property type="project" value="UniProtKB-KW"/>
</dbReference>
<keyword evidence="3 8" id="KW-0863">Zinc-finger</keyword>
<accession>A0AAD7NJR8</accession>
<dbReference type="InterPro" id="IPR018866">
    <property type="entry name" value="Znf-4CXXC_R1"/>
</dbReference>
<evidence type="ECO:0000259" key="10">
    <source>
        <dbReference type="PROSITE" id="PS50089"/>
    </source>
</evidence>
<evidence type="ECO:0000256" key="3">
    <source>
        <dbReference type="ARBA" id="ARBA00022771"/>
    </source>
</evidence>
<feature type="compositionally biased region" description="Pro residues" evidence="9">
    <location>
        <begin position="330"/>
        <end position="348"/>
    </location>
</feature>
<feature type="compositionally biased region" description="Low complexity" evidence="9">
    <location>
        <begin position="349"/>
        <end position="360"/>
    </location>
</feature>
<evidence type="ECO:0000256" key="5">
    <source>
        <dbReference type="ARBA" id="ARBA00023015"/>
    </source>
</evidence>
<keyword evidence="5" id="KW-0805">Transcription regulation</keyword>
<evidence type="ECO:0000256" key="8">
    <source>
        <dbReference type="PROSITE-ProRule" id="PRU00175"/>
    </source>
</evidence>
<comment type="subcellular location">
    <subcellularLocation>
        <location evidence="1">Nucleus</location>
    </subcellularLocation>
</comment>
<dbReference type="GO" id="GO:0005634">
    <property type="term" value="C:nucleus"/>
    <property type="evidence" value="ECO:0007669"/>
    <property type="project" value="UniProtKB-SubCell"/>
</dbReference>
<evidence type="ECO:0000256" key="6">
    <source>
        <dbReference type="ARBA" id="ARBA00023163"/>
    </source>
</evidence>
<dbReference type="EMBL" id="JARJLG010000041">
    <property type="protein sequence ID" value="KAJ7763167.1"/>
    <property type="molecule type" value="Genomic_DNA"/>
</dbReference>
<keyword evidence="12" id="KW-1185">Reference proteome</keyword>
<dbReference type="PROSITE" id="PS50089">
    <property type="entry name" value="ZF_RING_2"/>
    <property type="match status" value="1"/>
</dbReference>
<feature type="compositionally biased region" description="Acidic residues" evidence="9">
    <location>
        <begin position="372"/>
        <end position="388"/>
    </location>
</feature>
<evidence type="ECO:0000256" key="4">
    <source>
        <dbReference type="ARBA" id="ARBA00022833"/>
    </source>
</evidence>
<feature type="region of interest" description="Disordered" evidence="9">
    <location>
        <begin position="1"/>
        <end position="63"/>
    </location>
</feature>
<dbReference type="InterPro" id="IPR017907">
    <property type="entry name" value="Znf_RING_CS"/>
</dbReference>
<evidence type="ECO:0000256" key="2">
    <source>
        <dbReference type="ARBA" id="ARBA00022723"/>
    </source>
</evidence>